<dbReference type="Gene3D" id="3.30.160.320">
    <property type="match status" value="1"/>
</dbReference>
<keyword evidence="1" id="KW-0929">Antimicrobial</keyword>
<dbReference type="EMBL" id="CAJOBP010000830">
    <property type="protein sequence ID" value="CAF4225736.1"/>
    <property type="molecule type" value="Genomic_DNA"/>
</dbReference>
<evidence type="ECO:0000313" key="4">
    <source>
        <dbReference type="EMBL" id="CAF4650886.1"/>
    </source>
</evidence>
<organism evidence="4 5">
    <name type="scientific">Rotaria socialis</name>
    <dbReference type="NCBI Taxonomy" id="392032"/>
    <lineage>
        <taxon>Eukaryota</taxon>
        <taxon>Metazoa</taxon>
        <taxon>Spiralia</taxon>
        <taxon>Gnathifera</taxon>
        <taxon>Rotifera</taxon>
        <taxon>Eurotatoria</taxon>
        <taxon>Bdelloidea</taxon>
        <taxon>Philodinida</taxon>
        <taxon>Philodinidae</taxon>
        <taxon>Rotaria</taxon>
    </lineage>
</organism>
<name>A0A821FBU0_9BILA</name>
<evidence type="ECO:0000313" key="5">
    <source>
        <dbReference type="Proteomes" id="UP000663848"/>
    </source>
</evidence>
<comment type="caution">
    <text evidence="4">The sequence shown here is derived from an EMBL/GenBank/DDBJ whole genome shotgun (WGS) entry which is preliminary data.</text>
</comment>
<evidence type="ECO:0000256" key="2">
    <source>
        <dbReference type="ARBA" id="ARBA00023022"/>
    </source>
</evidence>
<evidence type="ECO:0000313" key="6">
    <source>
        <dbReference type="Proteomes" id="UP000663873"/>
    </source>
</evidence>
<gene>
    <name evidence="4" type="ORF">QYT958_LOCUS14814</name>
    <name evidence="3" type="ORF">UJA718_LOCUS8016</name>
</gene>
<evidence type="ECO:0000313" key="3">
    <source>
        <dbReference type="EMBL" id="CAF4225736.1"/>
    </source>
</evidence>
<keyword evidence="2" id="KW-0044">Antibiotic</keyword>
<evidence type="ECO:0000256" key="1">
    <source>
        <dbReference type="ARBA" id="ARBA00022529"/>
    </source>
</evidence>
<dbReference type="InterPro" id="IPR038539">
    <property type="entry name" value="Anti-LPS_factor/Scygonadin_sf"/>
</dbReference>
<dbReference type="GO" id="GO:0042742">
    <property type="term" value="P:defense response to bacterium"/>
    <property type="evidence" value="ECO:0007669"/>
    <property type="project" value="UniProtKB-KW"/>
</dbReference>
<protein>
    <submittedName>
        <fullName evidence="4">Uncharacterized protein</fullName>
    </submittedName>
</protein>
<dbReference type="Pfam" id="PF11630">
    <property type="entry name" value="Anti-LPS-SCYG"/>
    <property type="match status" value="1"/>
</dbReference>
<keyword evidence="6" id="KW-1185">Reference proteome</keyword>
<dbReference type="AlphaFoldDB" id="A0A821FBU0"/>
<sequence length="164" mass="18107">MQKFSHGQHKKGFLIRALPNDDEVYQTTTLNNEMVSQQKTATSVEGKGIDVSACASQNWVSCSVSVGNALYNWITNLSGWKNGRQTIPAFRGTCIGEYKGGFHNWQWKYNGKFSCDHVSKTIVGYSSKFKSRSGAIKQSIQDFIQKAGRAGVLTPEQIAAYNSG</sequence>
<dbReference type="EMBL" id="CAJOBR010002007">
    <property type="protein sequence ID" value="CAF4650886.1"/>
    <property type="molecule type" value="Genomic_DNA"/>
</dbReference>
<dbReference type="Proteomes" id="UP000663873">
    <property type="component" value="Unassembled WGS sequence"/>
</dbReference>
<dbReference type="Proteomes" id="UP000663848">
    <property type="component" value="Unassembled WGS sequence"/>
</dbReference>
<dbReference type="InterPro" id="IPR024509">
    <property type="entry name" value="Anti-LPS_factor/Scygonadin"/>
</dbReference>
<accession>A0A821FBU0</accession>
<proteinExistence type="predicted"/>
<reference evidence="4" key="1">
    <citation type="submission" date="2021-02" db="EMBL/GenBank/DDBJ databases">
        <authorList>
            <person name="Nowell W R."/>
        </authorList>
    </citation>
    <scope>NUCLEOTIDE SEQUENCE</scope>
</reference>